<organism evidence="2 3">
    <name type="scientific">Fasciola hepatica</name>
    <name type="common">Liver fluke</name>
    <dbReference type="NCBI Taxonomy" id="6192"/>
    <lineage>
        <taxon>Eukaryota</taxon>
        <taxon>Metazoa</taxon>
        <taxon>Spiralia</taxon>
        <taxon>Lophotrochozoa</taxon>
        <taxon>Platyhelminthes</taxon>
        <taxon>Trematoda</taxon>
        <taxon>Digenea</taxon>
        <taxon>Plagiorchiida</taxon>
        <taxon>Echinostomata</taxon>
        <taxon>Echinostomatoidea</taxon>
        <taxon>Fasciolidae</taxon>
        <taxon>Fasciola</taxon>
    </lineage>
</organism>
<keyword evidence="1" id="KW-0472">Membrane</keyword>
<sequence>MVRQILVWIFSGHIFITFCILHSFTVGKIYCRTTILYTPECFGLTSPNFSTYTEYHYSFSEENAAVTVSSSDKGVILETAKINLSATCTLKFQLSVNRAIDAISTFLNHASILDYDENKTQIFLAFWVYVHERDSHEPITLSQVTVTSLSSGLKNIQVGGKPWPSGVSTFYMTLLSNVSNHDRFRLRFSITMTPVYRCSLIRSAKPKTTSLRETHLHLDYYVFYQQGYIPCQEINSLNGRLYVLCVPRSLLCDAHTNCPAIKGHSLDEPSDRRLCHVPNRLKKRVDMELILGILAVILVLVMIFAMIFTITDYKTWYRRCRGHCASRTSASYDEQSMGTEFSLPIAPPRYDSVENSGAQQKTLCKLCSPQTFTHLAYESPPSYTRDREDETGVYPMFVRPLHVRRRPRTSPVGRARQQLFRRRQTTTTEGFTEDTRSLESWTVTFAHTDGMNTSTELPSYRDIASGIRHTRSNPGTPNATILP</sequence>
<dbReference type="AlphaFoldDB" id="A0A4E0RQB2"/>
<evidence type="ECO:0000256" key="1">
    <source>
        <dbReference type="SAM" id="Phobius"/>
    </source>
</evidence>
<feature type="transmembrane region" description="Helical" evidence="1">
    <location>
        <begin position="289"/>
        <end position="310"/>
    </location>
</feature>
<keyword evidence="3" id="KW-1185">Reference proteome</keyword>
<name>A0A4E0RQB2_FASHE</name>
<proteinExistence type="predicted"/>
<keyword evidence="1" id="KW-0812">Transmembrane</keyword>
<accession>A0A4E0RQB2</accession>
<keyword evidence="1" id="KW-1133">Transmembrane helix</keyword>
<dbReference type="Proteomes" id="UP000230066">
    <property type="component" value="Unassembled WGS sequence"/>
</dbReference>
<gene>
    <name evidence="2" type="ORF">D915_001232</name>
</gene>
<comment type="caution">
    <text evidence="2">The sequence shown here is derived from an EMBL/GenBank/DDBJ whole genome shotgun (WGS) entry which is preliminary data.</text>
</comment>
<feature type="transmembrane region" description="Helical" evidence="1">
    <location>
        <begin position="6"/>
        <end position="26"/>
    </location>
</feature>
<reference evidence="2" key="1">
    <citation type="submission" date="2019-03" db="EMBL/GenBank/DDBJ databases">
        <title>Improved annotation for the trematode Fasciola hepatica.</title>
        <authorList>
            <person name="Choi Y.-J."/>
            <person name="Martin J."/>
            <person name="Mitreva M."/>
        </authorList>
    </citation>
    <scope>NUCLEOTIDE SEQUENCE [LARGE SCALE GENOMIC DNA]</scope>
</reference>
<dbReference type="EMBL" id="JXXN02000283">
    <property type="protein sequence ID" value="THD27924.1"/>
    <property type="molecule type" value="Genomic_DNA"/>
</dbReference>
<protein>
    <submittedName>
        <fullName evidence="2">Uncharacterized protein</fullName>
    </submittedName>
</protein>
<evidence type="ECO:0000313" key="2">
    <source>
        <dbReference type="EMBL" id="THD27924.1"/>
    </source>
</evidence>
<evidence type="ECO:0000313" key="3">
    <source>
        <dbReference type="Proteomes" id="UP000230066"/>
    </source>
</evidence>